<keyword evidence="3" id="KW-1185">Reference proteome</keyword>
<evidence type="ECO:0000313" key="2">
    <source>
        <dbReference type="EMBL" id="RMI17077.1"/>
    </source>
</evidence>
<dbReference type="EMBL" id="RFLX01000039">
    <property type="protein sequence ID" value="RMI17077.1"/>
    <property type="molecule type" value="Genomic_DNA"/>
</dbReference>
<comment type="caution">
    <text evidence="2">The sequence shown here is derived from an EMBL/GenBank/DDBJ whole genome shotgun (WGS) entry which is preliminary data.</text>
</comment>
<dbReference type="Pfam" id="PF05598">
    <property type="entry name" value="DUF772"/>
    <property type="match status" value="1"/>
</dbReference>
<gene>
    <name evidence="2" type="ORF">EBE87_24150</name>
</gene>
<sequence>MADQLGFFDVDERYAALSAAGDPLERLSVLVDFEIFRRVLDAALKRSDPGRGGRPPYDAVMMFRILELQAVYSLSTSRGTSCPSCALQASGCTSGAGCQDGLALP</sequence>
<protein>
    <submittedName>
        <fullName evidence="2">Transposase</fullName>
    </submittedName>
</protein>
<accession>A0ABX9VD15</accession>
<dbReference type="RefSeq" id="WP_122140209.1">
    <property type="nucleotide sequence ID" value="NZ_RFLX01000039.1"/>
</dbReference>
<evidence type="ECO:0000313" key="3">
    <source>
        <dbReference type="Proteomes" id="UP000274097"/>
    </source>
</evidence>
<name>A0ABX9VD15_9PROT</name>
<evidence type="ECO:0000259" key="1">
    <source>
        <dbReference type="Pfam" id="PF05598"/>
    </source>
</evidence>
<dbReference type="InterPro" id="IPR008490">
    <property type="entry name" value="Transposase_InsH_N"/>
</dbReference>
<feature type="domain" description="Transposase InsH N-terminal" evidence="1">
    <location>
        <begin position="16"/>
        <end position="78"/>
    </location>
</feature>
<dbReference type="Proteomes" id="UP000274097">
    <property type="component" value="Unassembled WGS sequence"/>
</dbReference>
<reference evidence="2 3" key="1">
    <citation type="submission" date="2018-10" db="EMBL/GenBank/DDBJ databases">
        <title>Roseomonas sp. nov., isolated from feces of Tibetan antelopes in the Qinghai-Tibet plateau, China.</title>
        <authorList>
            <person name="Tian Z."/>
        </authorList>
    </citation>
    <scope>NUCLEOTIDE SEQUENCE [LARGE SCALE GENOMIC DNA]</scope>
    <source>
        <strain evidence="2 3">Z23</strain>
    </source>
</reference>
<proteinExistence type="predicted"/>
<organism evidence="2 3">
    <name type="scientific">Teichococcus wenyumeiae</name>
    <dbReference type="NCBI Taxonomy" id="2478470"/>
    <lineage>
        <taxon>Bacteria</taxon>
        <taxon>Pseudomonadati</taxon>
        <taxon>Pseudomonadota</taxon>
        <taxon>Alphaproteobacteria</taxon>
        <taxon>Acetobacterales</taxon>
        <taxon>Roseomonadaceae</taxon>
        <taxon>Roseomonas</taxon>
    </lineage>
</organism>